<accession>A0A2Z3H3K9</accession>
<dbReference type="RefSeq" id="WP_010043414.1">
    <property type="nucleotide sequence ID" value="NZ_CP025958.1"/>
</dbReference>
<dbReference type="OrthoDB" id="226401at2"/>
<dbReference type="PANTHER" id="PTHR47199:SF2">
    <property type="entry name" value="PHOTOSYSTEM II STABILITY_ASSEMBLY FACTOR HCF136, CHLOROPLASTIC"/>
    <property type="match status" value="1"/>
</dbReference>
<keyword evidence="3" id="KW-1185">Reference proteome</keyword>
<dbReference type="InterPro" id="IPR015943">
    <property type="entry name" value="WD40/YVTN_repeat-like_dom_sf"/>
</dbReference>
<dbReference type="PANTHER" id="PTHR47199">
    <property type="entry name" value="PHOTOSYSTEM II STABILITY/ASSEMBLY FACTOR HCF136, CHLOROPLASTIC"/>
    <property type="match status" value="1"/>
</dbReference>
<feature type="chain" id="PRO_5016280518" evidence="1">
    <location>
        <begin position="21"/>
        <end position="340"/>
    </location>
</feature>
<protein>
    <submittedName>
        <fullName evidence="2">Glycosyl hydrolase</fullName>
    </submittedName>
</protein>
<sequence length="340" mass="35551">MKLALGAAALLGLCAPGASGQWQPQTIKTDADFRGLCVVEPKVAWVSGTKGTFGRTTNGGATWTAGTVPGAEKLDFRDVEAFGAGTAYLMSAGPGADSRIYKTTDGGKTWVLQFKNPEPQGFLDAIAFWDEKTGIAFGDPVNGRFQLLTTTDSGATWEPLPEKSRPEALAGEGAFAASGTCLIARGEKDVWFCTGGAKVARAFHSTDRGQTWTVVELPLLAGGASAGAFGLAFRDRDHGVIVGGDYRKPDDTAGTVAVTSDGGKTWAVVKKPLPFRSAVAWAKDRWVAVGTSGAEVSPDDGATWAPLDKEKYNSVGLTATGEGWAVGPKGRITRFTVAEK</sequence>
<dbReference type="GO" id="GO:0016787">
    <property type="term" value="F:hydrolase activity"/>
    <property type="evidence" value="ECO:0007669"/>
    <property type="project" value="UniProtKB-KW"/>
</dbReference>
<keyword evidence="1" id="KW-0732">Signal</keyword>
<feature type="signal peptide" evidence="1">
    <location>
        <begin position="1"/>
        <end position="20"/>
    </location>
</feature>
<evidence type="ECO:0000313" key="3">
    <source>
        <dbReference type="Proteomes" id="UP000245802"/>
    </source>
</evidence>
<proteinExistence type="predicted"/>
<name>A0A2Z3H3K9_9BACT</name>
<organism evidence="2 3">
    <name type="scientific">Gemmata obscuriglobus</name>
    <dbReference type="NCBI Taxonomy" id="114"/>
    <lineage>
        <taxon>Bacteria</taxon>
        <taxon>Pseudomonadati</taxon>
        <taxon>Planctomycetota</taxon>
        <taxon>Planctomycetia</taxon>
        <taxon>Gemmatales</taxon>
        <taxon>Gemmataceae</taxon>
        <taxon>Gemmata</taxon>
    </lineage>
</organism>
<dbReference type="Proteomes" id="UP000245802">
    <property type="component" value="Chromosome"/>
</dbReference>
<dbReference type="SUPFAM" id="SSF110296">
    <property type="entry name" value="Oligoxyloglucan reducing end-specific cellobiohydrolase"/>
    <property type="match status" value="1"/>
</dbReference>
<dbReference type="KEGG" id="gog:C1280_22255"/>
<gene>
    <name evidence="2" type="ORF">C1280_22255</name>
</gene>
<dbReference type="CDD" id="cd15482">
    <property type="entry name" value="Sialidase_non-viral"/>
    <property type="match status" value="1"/>
</dbReference>
<dbReference type="EMBL" id="CP025958">
    <property type="protein sequence ID" value="AWM39441.1"/>
    <property type="molecule type" value="Genomic_DNA"/>
</dbReference>
<keyword evidence="2" id="KW-0378">Hydrolase</keyword>
<dbReference type="Gene3D" id="2.130.10.10">
    <property type="entry name" value="YVTN repeat-like/Quinoprotein amine dehydrogenase"/>
    <property type="match status" value="2"/>
</dbReference>
<dbReference type="AlphaFoldDB" id="A0A2Z3H3K9"/>
<reference evidence="2 3" key="1">
    <citation type="submission" date="2018-01" db="EMBL/GenBank/DDBJ databases">
        <title>G. obscuriglobus.</title>
        <authorList>
            <person name="Franke J."/>
            <person name="Blomberg W."/>
            <person name="Selmecki A."/>
        </authorList>
    </citation>
    <scope>NUCLEOTIDE SEQUENCE [LARGE SCALE GENOMIC DNA]</scope>
    <source>
        <strain evidence="2 3">DSM 5831</strain>
    </source>
</reference>
<evidence type="ECO:0000313" key="2">
    <source>
        <dbReference type="EMBL" id="AWM39441.1"/>
    </source>
</evidence>
<evidence type="ECO:0000256" key="1">
    <source>
        <dbReference type="SAM" id="SignalP"/>
    </source>
</evidence>